<accession>A0AAQ3PII3</accession>
<reference evidence="2 3" key="1">
    <citation type="submission" date="2024-02" db="EMBL/GenBank/DDBJ databases">
        <title>High-quality chromosome-scale genome assembly of Pensacola bahiagrass (Paspalum notatum Flugge var. saurae).</title>
        <authorList>
            <person name="Vega J.M."/>
            <person name="Podio M."/>
            <person name="Orjuela J."/>
            <person name="Siena L.A."/>
            <person name="Pessino S.C."/>
            <person name="Combes M.C."/>
            <person name="Mariac C."/>
            <person name="Albertini E."/>
            <person name="Pupilli F."/>
            <person name="Ortiz J.P.A."/>
            <person name="Leblanc O."/>
        </authorList>
    </citation>
    <scope>NUCLEOTIDE SEQUENCE [LARGE SCALE GENOMIC DNA]</scope>
    <source>
        <strain evidence="2">R1</strain>
        <tissue evidence="2">Leaf</tissue>
    </source>
</reference>
<protein>
    <submittedName>
        <fullName evidence="2">Uncharacterized protein</fullName>
    </submittedName>
</protein>
<evidence type="ECO:0000256" key="1">
    <source>
        <dbReference type="SAM" id="MobiDB-lite"/>
    </source>
</evidence>
<evidence type="ECO:0000313" key="3">
    <source>
        <dbReference type="Proteomes" id="UP001341281"/>
    </source>
</evidence>
<feature type="region of interest" description="Disordered" evidence="1">
    <location>
        <begin position="94"/>
        <end position="120"/>
    </location>
</feature>
<sequence>MSEGTHGPSSCTHHALDDDANDAVKVRFELAVVLNLADERIASAHNFCTFSARNKAKGFTFVEGMEPMSSPLLAFCFHVRCDMAVVQGINASWRRPAPEPWRRPPSEPGGRGHDVRGWRR</sequence>
<name>A0AAQ3PII3_PASNO</name>
<dbReference type="EMBL" id="CP144745">
    <property type="protein sequence ID" value="WVZ50306.1"/>
    <property type="molecule type" value="Genomic_DNA"/>
</dbReference>
<organism evidence="2 3">
    <name type="scientific">Paspalum notatum var. saurae</name>
    <dbReference type="NCBI Taxonomy" id="547442"/>
    <lineage>
        <taxon>Eukaryota</taxon>
        <taxon>Viridiplantae</taxon>
        <taxon>Streptophyta</taxon>
        <taxon>Embryophyta</taxon>
        <taxon>Tracheophyta</taxon>
        <taxon>Spermatophyta</taxon>
        <taxon>Magnoliopsida</taxon>
        <taxon>Liliopsida</taxon>
        <taxon>Poales</taxon>
        <taxon>Poaceae</taxon>
        <taxon>PACMAD clade</taxon>
        <taxon>Panicoideae</taxon>
        <taxon>Andropogonodae</taxon>
        <taxon>Paspaleae</taxon>
        <taxon>Paspalinae</taxon>
        <taxon>Paspalum</taxon>
    </lineage>
</organism>
<proteinExistence type="predicted"/>
<dbReference type="Proteomes" id="UP001341281">
    <property type="component" value="Chromosome 01"/>
</dbReference>
<feature type="compositionally biased region" description="Basic and acidic residues" evidence="1">
    <location>
        <begin position="96"/>
        <end position="120"/>
    </location>
</feature>
<evidence type="ECO:0000313" key="2">
    <source>
        <dbReference type="EMBL" id="WVZ50306.1"/>
    </source>
</evidence>
<gene>
    <name evidence="2" type="ORF">U9M48_001572</name>
</gene>
<dbReference type="AlphaFoldDB" id="A0AAQ3PII3"/>
<keyword evidence="3" id="KW-1185">Reference proteome</keyword>